<dbReference type="RefSeq" id="WP_117317317.1">
    <property type="nucleotide sequence ID" value="NZ_QQSW01000008.1"/>
</dbReference>
<sequence length="378" mass="39390">MTDVIVIGGGIIGCAAAYYLAGDGVAVTLVETGDLNTQASGTNSGSLHGQIPHDTYLQHGDAWARMFLPALRLLRSSIGLWEGLGDTLGVDLEVKVGGGLLLAANEQQMRDIARKVSLEREAGLDSEVLDAQGLRALAPYVSRRMVGAGYCPAEGKANPLIAAPAFARAAAAIGARIMPRTSVTDIRRTGGGYEVTTDRGTYTAARLVNTAGADAGRIAAMLGVDLPLQGFPIQVSVTEPVEPLIQHLLYYARAPLTMKQTAVGSIIVGGGWPARFDSQRRPIADPYSVGPNLGLALEILPQLAPVNIVRTWAATVNGTHDWMPVIGELPGLPGAFLGYVPWMGFTAGPAAGRLVASMVQGVAPPLDIDAAAFAPGVR</sequence>
<dbReference type="PANTHER" id="PTHR13847:SF287">
    <property type="entry name" value="FAD-DEPENDENT OXIDOREDUCTASE DOMAIN-CONTAINING PROTEIN 1"/>
    <property type="match status" value="1"/>
</dbReference>
<organism evidence="3 4">
    <name type="scientific">Chromatocurvus halotolerans</name>
    <dbReference type="NCBI Taxonomy" id="1132028"/>
    <lineage>
        <taxon>Bacteria</taxon>
        <taxon>Pseudomonadati</taxon>
        <taxon>Pseudomonadota</taxon>
        <taxon>Gammaproteobacteria</taxon>
        <taxon>Cellvibrionales</taxon>
        <taxon>Halieaceae</taxon>
        <taxon>Chromatocurvus</taxon>
    </lineage>
</organism>
<dbReference type="EMBL" id="SLWX01000003">
    <property type="protein sequence ID" value="TCO77102.1"/>
    <property type="molecule type" value="Genomic_DNA"/>
</dbReference>
<dbReference type="GO" id="GO:0016491">
    <property type="term" value="F:oxidoreductase activity"/>
    <property type="evidence" value="ECO:0007669"/>
    <property type="project" value="UniProtKB-KW"/>
</dbReference>
<keyword evidence="4" id="KW-1185">Reference proteome</keyword>
<dbReference type="PANTHER" id="PTHR13847">
    <property type="entry name" value="SARCOSINE DEHYDROGENASE-RELATED"/>
    <property type="match status" value="1"/>
</dbReference>
<accession>A0A4R2KVV7</accession>
<dbReference type="AlphaFoldDB" id="A0A4R2KVV7"/>
<protein>
    <submittedName>
        <fullName evidence="3">Glycine/D-amino acid oxidase-like deaminating enzyme</fullName>
    </submittedName>
</protein>
<dbReference type="Gene3D" id="3.50.50.60">
    <property type="entry name" value="FAD/NAD(P)-binding domain"/>
    <property type="match status" value="1"/>
</dbReference>
<keyword evidence="1" id="KW-0560">Oxidoreductase</keyword>
<name>A0A4R2KVV7_9GAMM</name>
<dbReference type="Gene3D" id="3.30.9.10">
    <property type="entry name" value="D-Amino Acid Oxidase, subunit A, domain 2"/>
    <property type="match status" value="1"/>
</dbReference>
<dbReference type="GO" id="GO:0005737">
    <property type="term" value="C:cytoplasm"/>
    <property type="evidence" value="ECO:0007669"/>
    <property type="project" value="TreeGrafter"/>
</dbReference>
<reference evidence="3 4" key="1">
    <citation type="submission" date="2019-03" db="EMBL/GenBank/DDBJ databases">
        <title>Genomic Encyclopedia of Type Strains, Phase IV (KMG-IV): sequencing the most valuable type-strain genomes for metagenomic binning, comparative biology and taxonomic classification.</title>
        <authorList>
            <person name="Goeker M."/>
        </authorList>
    </citation>
    <scope>NUCLEOTIDE SEQUENCE [LARGE SCALE GENOMIC DNA]</scope>
    <source>
        <strain evidence="3 4">DSM 23344</strain>
    </source>
</reference>
<dbReference type="InterPro" id="IPR006076">
    <property type="entry name" value="FAD-dep_OxRdtase"/>
</dbReference>
<proteinExistence type="predicted"/>
<feature type="domain" description="FAD dependent oxidoreductase" evidence="2">
    <location>
        <begin position="3"/>
        <end position="357"/>
    </location>
</feature>
<dbReference type="OrthoDB" id="9801699at2"/>
<dbReference type="InterPro" id="IPR036188">
    <property type="entry name" value="FAD/NAD-bd_sf"/>
</dbReference>
<comment type="caution">
    <text evidence="3">The sequence shown here is derived from an EMBL/GenBank/DDBJ whole genome shotgun (WGS) entry which is preliminary data.</text>
</comment>
<evidence type="ECO:0000259" key="2">
    <source>
        <dbReference type="Pfam" id="PF01266"/>
    </source>
</evidence>
<evidence type="ECO:0000313" key="4">
    <source>
        <dbReference type="Proteomes" id="UP000294980"/>
    </source>
</evidence>
<gene>
    <name evidence="3" type="ORF">EV688_103116</name>
</gene>
<evidence type="ECO:0000313" key="3">
    <source>
        <dbReference type="EMBL" id="TCO77102.1"/>
    </source>
</evidence>
<evidence type="ECO:0000256" key="1">
    <source>
        <dbReference type="ARBA" id="ARBA00023002"/>
    </source>
</evidence>
<dbReference type="SUPFAM" id="SSF51905">
    <property type="entry name" value="FAD/NAD(P)-binding domain"/>
    <property type="match status" value="1"/>
</dbReference>
<dbReference type="Proteomes" id="UP000294980">
    <property type="component" value="Unassembled WGS sequence"/>
</dbReference>
<dbReference type="Pfam" id="PF01266">
    <property type="entry name" value="DAO"/>
    <property type="match status" value="1"/>
</dbReference>